<comment type="caution">
    <text evidence="3">Lacks conserved residue(s) required for the propagation of feature annotation.</text>
</comment>
<dbReference type="PANTHER" id="PTHR30592:SF1">
    <property type="entry name" value="SULFUR CARRIER PROTEIN FDHD"/>
    <property type="match status" value="1"/>
</dbReference>
<feature type="active site" description="Cysteine persulfide intermediate" evidence="3">
    <location>
        <position position="124"/>
    </location>
</feature>
<keyword evidence="1 3" id="KW-0963">Cytoplasm</keyword>
<dbReference type="PIRSF" id="PIRSF015626">
    <property type="entry name" value="FdhD"/>
    <property type="match status" value="1"/>
</dbReference>
<evidence type="ECO:0000313" key="6">
    <source>
        <dbReference type="Proteomes" id="UP000246145"/>
    </source>
</evidence>
<sequence>MQSADSTLAAAPPDEQAGHAAHTVHRQGPGKPFVAEPDELAREVPIALEYNGISHATVLATPCNLEDFAFGFSYTEGVVRSARDIYDVELTTRDKGIVVQLTIASACLNQLKLRRRSLAGRTGCGLCGLESLDEVQRTLPALPARPAFLRAQAVSAAVEALRDLQPLHLQTGATHAAGWADLQGRIQAVREDVGRHNALDKLIGHLLRQGHDTSSGFAVISSRASFEMVQKAAAAGISAVVAVSAPTTYALQMATDLNVLLAGFARQNGFTVYAHPEFLIPYETP</sequence>
<comment type="subcellular location">
    <subcellularLocation>
        <location evidence="3">Cytoplasm</location>
    </subcellularLocation>
</comment>
<dbReference type="SUPFAM" id="SSF53927">
    <property type="entry name" value="Cytidine deaminase-like"/>
    <property type="match status" value="1"/>
</dbReference>
<name>A0A2U1CR22_9BURK</name>
<dbReference type="HAMAP" id="MF_00187">
    <property type="entry name" value="FdhD"/>
    <property type="match status" value="1"/>
</dbReference>
<dbReference type="Pfam" id="PF02634">
    <property type="entry name" value="FdhD-NarQ"/>
    <property type="match status" value="1"/>
</dbReference>
<evidence type="ECO:0000313" key="5">
    <source>
        <dbReference type="EMBL" id="PVY68333.1"/>
    </source>
</evidence>
<dbReference type="InterPro" id="IPR003786">
    <property type="entry name" value="FdhD"/>
</dbReference>
<comment type="similarity">
    <text evidence="3">Belongs to the FdhD family.</text>
</comment>
<comment type="caution">
    <text evidence="5">The sequence shown here is derived from an EMBL/GenBank/DDBJ whole genome shotgun (WGS) entry which is preliminary data.</text>
</comment>
<protein>
    <recommendedName>
        <fullName evidence="3">Sulfur carrier protein FdhD</fullName>
    </recommendedName>
</protein>
<dbReference type="GO" id="GO:0005737">
    <property type="term" value="C:cytoplasm"/>
    <property type="evidence" value="ECO:0007669"/>
    <property type="project" value="UniProtKB-SubCell"/>
</dbReference>
<dbReference type="GO" id="GO:0097163">
    <property type="term" value="F:sulfur carrier activity"/>
    <property type="evidence" value="ECO:0007669"/>
    <property type="project" value="UniProtKB-UniRule"/>
</dbReference>
<proteinExistence type="inferred from homology"/>
<dbReference type="STRING" id="1231391.GCA_000308195_03203"/>
<comment type="function">
    <text evidence="3">Required for formate dehydrogenase (FDH) activity. Acts as a sulfur carrier protein that transfers sulfur from IscS to the molybdenum cofactor prior to its insertion into FDH.</text>
</comment>
<dbReference type="PANTHER" id="PTHR30592">
    <property type="entry name" value="FORMATE DEHYDROGENASE"/>
    <property type="match status" value="1"/>
</dbReference>
<dbReference type="Gene3D" id="3.40.140.10">
    <property type="entry name" value="Cytidine Deaminase, domain 2"/>
    <property type="match status" value="1"/>
</dbReference>
<dbReference type="Gene3D" id="3.10.20.10">
    <property type="match status" value="1"/>
</dbReference>
<keyword evidence="2 3" id="KW-0501">Molybdenum cofactor biosynthesis</keyword>
<feature type="region of interest" description="Disordered" evidence="4">
    <location>
        <begin position="1"/>
        <end position="33"/>
    </location>
</feature>
<dbReference type="RefSeq" id="WP_017525554.1">
    <property type="nucleotide sequence ID" value="NZ_JACCEX010000001.1"/>
</dbReference>
<dbReference type="InterPro" id="IPR016193">
    <property type="entry name" value="Cytidine_deaminase-like"/>
</dbReference>
<dbReference type="OrthoDB" id="3197277at2"/>
<dbReference type="AlphaFoldDB" id="A0A2U1CR22"/>
<evidence type="ECO:0000256" key="2">
    <source>
        <dbReference type="ARBA" id="ARBA00023150"/>
    </source>
</evidence>
<accession>A0A2U1CR22</accession>
<dbReference type="NCBIfam" id="TIGR00129">
    <property type="entry name" value="fdhD_narQ"/>
    <property type="match status" value="1"/>
</dbReference>
<dbReference type="GO" id="GO:0016783">
    <property type="term" value="F:sulfurtransferase activity"/>
    <property type="evidence" value="ECO:0007669"/>
    <property type="project" value="InterPro"/>
</dbReference>
<evidence type="ECO:0000256" key="4">
    <source>
        <dbReference type="SAM" id="MobiDB-lite"/>
    </source>
</evidence>
<organism evidence="5 6">
    <name type="scientific">Pusillimonas noertemannii</name>
    <dbReference type="NCBI Taxonomy" id="305977"/>
    <lineage>
        <taxon>Bacteria</taxon>
        <taxon>Pseudomonadati</taxon>
        <taxon>Pseudomonadota</taxon>
        <taxon>Betaproteobacteria</taxon>
        <taxon>Burkholderiales</taxon>
        <taxon>Alcaligenaceae</taxon>
        <taxon>Pusillimonas</taxon>
    </lineage>
</organism>
<dbReference type="EMBL" id="QEKO01000001">
    <property type="protein sequence ID" value="PVY68333.1"/>
    <property type="molecule type" value="Genomic_DNA"/>
</dbReference>
<evidence type="ECO:0000256" key="1">
    <source>
        <dbReference type="ARBA" id="ARBA00022490"/>
    </source>
</evidence>
<evidence type="ECO:0000256" key="3">
    <source>
        <dbReference type="HAMAP-Rule" id="MF_00187"/>
    </source>
</evidence>
<reference evidence="5 6" key="1">
    <citation type="submission" date="2018-04" db="EMBL/GenBank/DDBJ databases">
        <title>Genomic Encyclopedia of Type Strains, Phase IV (KMG-IV): sequencing the most valuable type-strain genomes for metagenomic binning, comparative biology and taxonomic classification.</title>
        <authorList>
            <person name="Goeker M."/>
        </authorList>
    </citation>
    <scope>NUCLEOTIDE SEQUENCE [LARGE SCALE GENOMIC DNA]</scope>
    <source>
        <strain evidence="5 6">DSM 10065</strain>
    </source>
</reference>
<dbReference type="GO" id="GO:0006777">
    <property type="term" value="P:Mo-molybdopterin cofactor biosynthetic process"/>
    <property type="evidence" value="ECO:0007669"/>
    <property type="project" value="UniProtKB-UniRule"/>
</dbReference>
<keyword evidence="6" id="KW-1185">Reference proteome</keyword>
<dbReference type="Proteomes" id="UP000246145">
    <property type="component" value="Unassembled WGS sequence"/>
</dbReference>
<gene>
    <name evidence="3" type="primary">fdhD</name>
    <name evidence="5" type="ORF">C7440_0728</name>
</gene>